<keyword evidence="8" id="KW-1185">Reference proteome</keyword>
<evidence type="ECO:0000313" key="8">
    <source>
        <dbReference type="Proteomes" id="UP000094313"/>
    </source>
</evidence>
<gene>
    <name evidence="7" type="ORF">BFS30_15350</name>
</gene>
<sequence>MSFTDIDKSQTVKYSNSLKFSLLSILLGLSVWLLYVRYGKGPVLPDELKAGVANEILVAVYDMKHRIPENLPNHIRYLSMKWKDADSRLDTADLKEKLSKSGDLLLTIEIWPVKHKNPLDELLEGEYDAKIKLLARFVAGRNDVMLRFLPEMEVPVQLLPWQYQSPDKYINAFNYFAALLKKSAPGVKMVWSPAGYPGDSEFWPGPDHVDLISITVGGKSEKSSKAFPLDTGLTSTVLKSKIHRMRFMDKAILILAEGIKINPPEIAPMLKEVKNQADSFKNTIYSAEHFDKGSKQVISRKKLAIGVYDPRKILLKEPSVSTEHLFTDWGEIQRGDFSRNFHEVIKRRHDVIVTMEPWRDTTNVEDPFALQNTIKGKYDREIIKLYHIISNSGQQVYLRWAHEMEIPIHRYSWQSQSPVDYINSFRYFMKFKQEASQILSVWGPAGDRGSVDWYPGDDVVDYISIAIYGLPDKNITDEDKQESFGTVFQRKSYRMRFINKPFFITEFGVKGKEAYKKKWLEGAAETIRGHKEIFGICYFNLFDNPKVWGDIKAPDWSITKDTFIKFCRSVEQNDK</sequence>
<proteinExistence type="inferred from homology"/>
<evidence type="ECO:0000256" key="5">
    <source>
        <dbReference type="SAM" id="Phobius"/>
    </source>
</evidence>
<dbReference type="InterPro" id="IPR017853">
    <property type="entry name" value="GH"/>
</dbReference>
<feature type="active site" description="Proton donor" evidence="4">
    <location>
        <position position="403"/>
    </location>
</feature>
<keyword evidence="5" id="KW-0812">Transmembrane</keyword>
<keyword evidence="5" id="KW-0472">Membrane</keyword>
<comment type="similarity">
    <text evidence="1 4">Belongs to the glycosyl hydrolase 26 family.</text>
</comment>
<dbReference type="SUPFAM" id="SSF51445">
    <property type="entry name" value="(Trans)glycosidases"/>
    <property type="match status" value="2"/>
</dbReference>
<feature type="active site" description="Nucleophile" evidence="4">
    <location>
        <position position="506"/>
    </location>
</feature>
<dbReference type="PANTHER" id="PTHR40079:SF4">
    <property type="entry name" value="GH26 DOMAIN-CONTAINING PROTEIN-RELATED"/>
    <property type="match status" value="1"/>
</dbReference>
<feature type="domain" description="GH26" evidence="6">
    <location>
        <begin position="264"/>
        <end position="561"/>
    </location>
</feature>
<dbReference type="AlphaFoldDB" id="A0A1D7QIG2"/>
<feature type="transmembrane region" description="Helical" evidence="5">
    <location>
        <begin position="20"/>
        <end position="38"/>
    </location>
</feature>
<evidence type="ECO:0000256" key="3">
    <source>
        <dbReference type="ARBA" id="ARBA00023295"/>
    </source>
</evidence>
<dbReference type="InterPro" id="IPR000805">
    <property type="entry name" value="Glyco_hydro_26"/>
</dbReference>
<dbReference type="Proteomes" id="UP000094313">
    <property type="component" value="Chromosome"/>
</dbReference>
<reference evidence="7 8" key="1">
    <citation type="submission" date="2016-08" db="EMBL/GenBank/DDBJ databases">
        <authorList>
            <person name="Seilhamer J.J."/>
        </authorList>
    </citation>
    <scope>NUCLEOTIDE SEQUENCE [LARGE SCALE GENOMIC DNA]</scope>
    <source>
        <strain evidence="7 8">DX4</strain>
    </source>
</reference>
<evidence type="ECO:0000256" key="1">
    <source>
        <dbReference type="ARBA" id="ARBA00007754"/>
    </source>
</evidence>
<evidence type="ECO:0000259" key="6">
    <source>
        <dbReference type="PROSITE" id="PS51764"/>
    </source>
</evidence>
<dbReference type="Gene3D" id="3.20.20.80">
    <property type="entry name" value="Glycosidases"/>
    <property type="match status" value="2"/>
</dbReference>
<name>A0A1D7QIG2_9SPHI</name>
<protein>
    <recommendedName>
        <fullName evidence="6">GH26 domain-containing protein</fullName>
    </recommendedName>
</protein>
<dbReference type="PANTHER" id="PTHR40079">
    <property type="entry name" value="MANNAN ENDO-1,4-BETA-MANNOSIDASE E-RELATED"/>
    <property type="match status" value="1"/>
</dbReference>
<dbReference type="GO" id="GO:0016985">
    <property type="term" value="F:mannan endo-1,4-beta-mannosidase activity"/>
    <property type="evidence" value="ECO:0007669"/>
    <property type="project" value="InterPro"/>
</dbReference>
<keyword evidence="2 4" id="KW-0378">Hydrolase</keyword>
<evidence type="ECO:0000256" key="2">
    <source>
        <dbReference type="ARBA" id="ARBA00022801"/>
    </source>
</evidence>
<dbReference type="KEGG" id="psty:BFS30_15350"/>
<dbReference type="EMBL" id="CP017141">
    <property type="protein sequence ID" value="AOM78433.1"/>
    <property type="molecule type" value="Genomic_DNA"/>
</dbReference>
<evidence type="ECO:0000313" key="7">
    <source>
        <dbReference type="EMBL" id="AOM78433.1"/>
    </source>
</evidence>
<keyword evidence="5" id="KW-1133">Transmembrane helix</keyword>
<dbReference type="PROSITE" id="PS51764">
    <property type="entry name" value="GH26"/>
    <property type="match status" value="1"/>
</dbReference>
<dbReference type="InterPro" id="IPR022790">
    <property type="entry name" value="GH26_dom"/>
</dbReference>
<keyword evidence="3 4" id="KW-0326">Glycosidase</keyword>
<accession>A0A1D7QIG2</accession>
<dbReference type="GO" id="GO:0006080">
    <property type="term" value="P:substituted mannan metabolic process"/>
    <property type="evidence" value="ECO:0007669"/>
    <property type="project" value="InterPro"/>
</dbReference>
<organism evidence="7 8">
    <name type="scientific">Pedobacter steynii</name>
    <dbReference type="NCBI Taxonomy" id="430522"/>
    <lineage>
        <taxon>Bacteria</taxon>
        <taxon>Pseudomonadati</taxon>
        <taxon>Bacteroidota</taxon>
        <taxon>Sphingobacteriia</taxon>
        <taxon>Sphingobacteriales</taxon>
        <taxon>Sphingobacteriaceae</taxon>
        <taxon>Pedobacter</taxon>
    </lineage>
</organism>
<evidence type="ECO:0000256" key="4">
    <source>
        <dbReference type="PROSITE-ProRule" id="PRU01100"/>
    </source>
</evidence>